<name>A0A0B1SHF8_OESDE</name>
<protein>
    <submittedName>
        <fullName evidence="1">Uncharacterized protein</fullName>
    </submittedName>
</protein>
<dbReference type="InterPro" id="IPR029033">
    <property type="entry name" value="His_PPase_superfam"/>
</dbReference>
<accession>A0A0B1SHF8</accession>
<dbReference type="InterPro" id="IPR000560">
    <property type="entry name" value="His_Pase_clade-2"/>
</dbReference>
<dbReference type="AlphaFoldDB" id="A0A0B1SHF8"/>
<organism evidence="1 2">
    <name type="scientific">Oesophagostomum dentatum</name>
    <name type="common">Nodular worm</name>
    <dbReference type="NCBI Taxonomy" id="61180"/>
    <lineage>
        <taxon>Eukaryota</taxon>
        <taxon>Metazoa</taxon>
        <taxon>Ecdysozoa</taxon>
        <taxon>Nematoda</taxon>
        <taxon>Chromadorea</taxon>
        <taxon>Rhabditida</taxon>
        <taxon>Rhabditina</taxon>
        <taxon>Rhabditomorpha</taxon>
        <taxon>Strongyloidea</taxon>
        <taxon>Strongylidae</taxon>
        <taxon>Oesophagostomum</taxon>
    </lineage>
</organism>
<dbReference type="OrthoDB" id="258392at2759"/>
<dbReference type="Gene3D" id="3.40.50.1240">
    <property type="entry name" value="Phosphoglycerate mutase-like"/>
    <property type="match status" value="1"/>
</dbReference>
<dbReference type="Pfam" id="PF00328">
    <property type="entry name" value="His_Phos_2"/>
    <property type="match status" value="1"/>
</dbReference>
<sequence length="181" mass="20641">MLGMYGHPNAGHIPDFDYPNVTGWPAGFVPIAVHTVALPTDYISEMLKFLTEKCGQPIDIDDLVAVRDPLYVEQIHFNETLQEVNPWYSSIFEELNEMYAHAEHFKYGVLNSQLIVNDIDVGFELRKVRGGPFMNELANRMVDKIECANSNENKCTWLNGLKYYAYSSVSGLSALLWWCLK</sequence>
<gene>
    <name evidence="1" type="ORF">OESDEN_15525</name>
</gene>
<keyword evidence="2" id="KW-1185">Reference proteome</keyword>
<reference evidence="1 2" key="1">
    <citation type="submission" date="2014-03" db="EMBL/GenBank/DDBJ databases">
        <title>Draft genome of the hookworm Oesophagostomum dentatum.</title>
        <authorList>
            <person name="Mitreva M."/>
        </authorList>
    </citation>
    <scope>NUCLEOTIDE SEQUENCE [LARGE SCALE GENOMIC DNA]</scope>
    <source>
        <strain evidence="1 2">OD-Hann</strain>
    </source>
</reference>
<evidence type="ECO:0000313" key="1">
    <source>
        <dbReference type="EMBL" id="KHJ84758.1"/>
    </source>
</evidence>
<dbReference type="EMBL" id="KN566948">
    <property type="protein sequence ID" value="KHJ84758.1"/>
    <property type="molecule type" value="Genomic_DNA"/>
</dbReference>
<dbReference type="SUPFAM" id="SSF53254">
    <property type="entry name" value="Phosphoglycerate mutase-like"/>
    <property type="match status" value="1"/>
</dbReference>
<dbReference type="GO" id="GO:0016791">
    <property type="term" value="F:phosphatase activity"/>
    <property type="evidence" value="ECO:0007669"/>
    <property type="project" value="UniProtKB-ARBA"/>
</dbReference>
<proteinExistence type="predicted"/>
<evidence type="ECO:0000313" key="2">
    <source>
        <dbReference type="Proteomes" id="UP000053660"/>
    </source>
</evidence>
<dbReference type="Proteomes" id="UP000053660">
    <property type="component" value="Unassembled WGS sequence"/>
</dbReference>